<feature type="transmembrane region" description="Helical" evidence="7">
    <location>
        <begin position="95"/>
        <end position="114"/>
    </location>
</feature>
<keyword evidence="2" id="KW-1003">Cell membrane</keyword>
<keyword evidence="10" id="KW-1185">Reference proteome</keyword>
<dbReference type="InterPro" id="IPR017850">
    <property type="entry name" value="Alkaline_phosphatase_core_sf"/>
</dbReference>
<dbReference type="NCBIfam" id="NF007933">
    <property type="entry name" value="PRK10649.1"/>
    <property type="match status" value="1"/>
</dbReference>
<sequence length="563" mass="63624">MRVSNIQKWFFSEKAFRDQLRSWGWIYLFFASFSLLTGLILFGVTLRWFPISDMLRALLLDSLLTLPVMFLPGMLATGVLVLSFVPFFAATLSNVVHILLYHAPISTFAIQSIFETTSNEAREFATDFFSIPNALILMVVFVIPLFLLVKAVRARKRFSRPSLQWCVLALILCIPIAYSAVRKGPRLLASHGVYQFCTTLCRYTDEIRAVDTVRSERQNLSLAPVAFGDGDPAMPRTYVFIVGESANRNHLSLYGYKRNTTPKLEAMRDELVVFEDVISPDTHTIPSLRKVLLFSELQKGDTILTSPSVLTLLNSAGFTTYWISNQAVNVEGATGVRLFAEDAKQVSFLNMARDEGRSVSYDSVLLPELEKILGNSVERKAIFIHLMGSHLTYALRYPPEFGVFSSTDDIPTKPWRTESEKQYVNTYDNSIRYTDHIVSSVINAVKRKGGDAFVVYFSDHGQEVYDTRPVRGQIANDPSKHMLDIPFLCWFSPEYQRRNAEFMQRVKGAIHKPWMTSGFADAAAELARLSFGGGKPEKAPFSASYEPWVRYAPNGSRYDSLDK</sequence>
<dbReference type="PANTHER" id="PTHR30443">
    <property type="entry name" value="INNER MEMBRANE PROTEIN"/>
    <property type="match status" value="1"/>
</dbReference>
<evidence type="ECO:0000259" key="8">
    <source>
        <dbReference type="Pfam" id="PF00884"/>
    </source>
</evidence>
<dbReference type="InterPro" id="IPR040423">
    <property type="entry name" value="PEA_transferase"/>
</dbReference>
<gene>
    <name evidence="9" type="ORF">HMPREF0179_02549</name>
</gene>
<feature type="domain" description="Sulfatase N-terminal" evidence="8">
    <location>
        <begin position="236"/>
        <end position="503"/>
    </location>
</feature>
<evidence type="ECO:0000256" key="3">
    <source>
        <dbReference type="ARBA" id="ARBA00022679"/>
    </source>
</evidence>
<feature type="transmembrane region" description="Helical" evidence="7">
    <location>
        <begin position="134"/>
        <end position="151"/>
    </location>
</feature>
<evidence type="ECO:0000313" key="10">
    <source>
        <dbReference type="Proteomes" id="UP000006034"/>
    </source>
</evidence>
<keyword evidence="5 7" id="KW-1133">Transmembrane helix</keyword>
<dbReference type="STRING" id="563192.HMPREF0179_02549"/>
<evidence type="ECO:0000256" key="1">
    <source>
        <dbReference type="ARBA" id="ARBA00004651"/>
    </source>
</evidence>
<evidence type="ECO:0000313" key="9">
    <source>
        <dbReference type="EMBL" id="EFV43651.1"/>
    </source>
</evidence>
<accession>E5Y8N1</accession>
<name>E5Y8N1_BILW3</name>
<dbReference type="EMBL" id="ADCP02000001">
    <property type="protein sequence ID" value="EFV43651.1"/>
    <property type="molecule type" value="Genomic_DNA"/>
</dbReference>
<proteinExistence type="predicted"/>
<keyword evidence="6 7" id="KW-0472">Membrane</keyword>
<evidence type="ECO:0000256" key="6">
    <source>
        <dbReference type="ARBA" id="ARBA00023136"/>
    </source>
</evidence>
<dbReference type="GO" id="GO:0005886">
    <property type="term" value="C:plasma membrane"/>
    <property type="evidence" value="ECO:0007669"/>
    <property type="project" value="UniProtKB-SubCell"/>
</dbReference>
<keyword evidence="4 7" id="KW-0812">Transmembrane</keyword>
<comment type="caution">
    <text evidence="9">The sequence shown here is derived from an EMBL/GenBank/DDBJ whole genome shotgun (WGS) entry which is preliminary data.</text>
</comment>
<dbReference type="Pfam" id="PF00884">
    <property type="entry name" value="Sulfatase"/>
    <property type="match status" value="1"/>
</dbReference>
<evidence type="ECO:0000256" key="7">
    <source>
        <dbReference type="SAM" id="Phobius"/>
    </source>
</evidence>
<dbReference type="Gene3D" id="3.40.720.10">
    <property type="entry name" value="Alkaline Phosphatase, subunit A"/>
    <property type="match status" value="1"/>
</dbReference>
<evidence type="ECO:0000256" key="2">
    <source>
        <dbReference type="ARBA" id="ARBA00022475"/>
    </source>
</evidence>
<dbReference type="GeneID" id="78085679"/>
<dbReference type="OrthoDB" id="9786870at2"/>
<feature type="transmembrane region" description="Helical" evidence="7">
    <location>
        <begin position="163"/>
        <end position="181"/>
    </location>
</feature>
<dbReference type="eggNOG" id="COG2194">
    <property type="taxonomic scope" value="Bacteria"/>
</dbReference>
<dbReference type="InterPro" id="IPR058130">
    <property type="entry name" value="PEA_transf_C"/>
</dbReference>
<dbReference type="GO" id="GO:0009244">
    <property type="term" value="P:lipopolysaccharide core region biosynthetic process"/>
    <property type="evidence" value="ECO:0007669"/>
    <property type="project" value="TreeGrafter"/>
</dbReference>
<organism evidence="9 10">
    <name type="scientific">Bilophila wadsworthia (strain 3_1_6)</name>
    <dbReference type="NCBI Taxonomy" id="563192"/>
    <lineage>
        <taxon>Bacteria</taxon>
        <taxon>Pseudomonadati</taxon>
        <taxon>Thermodesulfobacteriota</taxon>
        <taxon>Desulfovibrionia</taxon>
        <taxon>Desulfovibrionales</taxon>
        <taxon>Desulfovibrionaceae</taxon>
        <taxon>Bilophila</taxon>
    </lineage>
</organism>
<dbReference type="GO" id="GO:0016776">
    <property type="term" value="F:phosphotransferase activity, phosphate group as acceptor"/>
    <property type="evidence" value="ECO:0007669"/>
    <property type="project" value="TreeGrafter"/>
</dbReference>
<evidence type="ECO:0000256" key="5">
    <source>
        <dbReference type="ARBA" id="ARBA00022989"/>
    </source>
</evidence>
<dbReference type="HOGENOM" id="CLU_018534_3_3_7"/>
<feature type="transmembrane region" description="Helical" evidence="7">
    <location>
        <begin position="69"/>
        <end position="88"/>
    </location>
</feature>
<comment type="subcellular location">
    <subcellularLocation>
        <location evidence="1">Cell membrane</location>
        <topology evidence="1">Multi-pass membrane protein</topology>
    </subcellularLocation>
</comment>
<evidence type="ECO:0000256" key="4">
    <source>
        <dbReference type="ARBA" id="ARBA00022692"/>
    </source>
</evidence>
<reference evidence="9 10" key="1">
    <citation type="submission" date="2010-10" db="EMBL/GenBank/DDBJ databases">
        <authorList>
            <consortium name="The Broad Institute Genome Sequencing Platform"/>
            <person name="Ward D."/>
            <person name="Earl A."/>
            <person name="Feldgarden M."/>
            <person name="Young S.K."/>
            <person name="Gargeya S."/>
            <person name="Zeng Q."/>
            <person name="Alvarado L."/>
            <person name="Berlin A."/>
            <person name="Bochicchio J."/>
            <person name="Chapman S.B."/>
            <person name="Chen Z."/>
            <person name="Freedman E."/>
            <person name="Gellesch M."/>
            <person name="Goldberg J."/>
            <person name="Griggs A."/>
            <person name="Gujja S."/>
            <person name="Heilman E."/>
            <person name="Heiman D."/>
            <person name="Howarth C."/>
            <person name="Mehta T."/>
            <person name="Neiman D."/>
            <person name="Pearson M."/>
            <person name="Roberts A."/>
            <person name="Saif S."/>
            <person name="Shea T."/>
            <person name="Shenoy N."/>
            <person name="Sisk P."/>
            <person name="Stolte C."/>
            <person name="Sykes S."/>
            <person name="White J."/>
            <person name="Yandava C."/>
            <person name="Allen-Vercoe E."/>
            <person name="Sibley C."/>
            <person name="Ambrose C.E."/>
            <person name="Strauss J."/>
            <person name="Daigneault M."/>
            <person name="Haas B."/>
            <person name="Nusbaum C."/>
            <person name="Birren B."/>
        </authorList>
    </citation>
    <scope>NUCLEOTIDE SEQUENCE [LARGE SCALE GENOMIC DNA]</scope>
    <source>
        <strain evidence="9 10">3_1_6</strain>
    </source>
</reference>
<dbReference type="Proteomes" id="UP000006034">
    <property type="component" value="Unassembled WGS sequence"/>
</dbReference>
<dbReference type="AlphaFoldDB" id="E5Y8N1"/>
<dbReference type="PANTHER" id="PTHR30443:SF2">
    <property type="entry name" value="PHOSPHOETHANOLAMINE TRANSFERASE EPTC"/>
    <property type="match status" value="1"/>
</dbReference>
<dbReference type="SUPFAM" id="SSF53649">
    <property type="entry name" value="Alkaline phosphatase-like"/>
    <property type="match status" value="1"/>
</dbReference>
<dbReference type="InterPro" id="IPR000917">
    <property type="entry name" value="Sulfatase_N"/>
</dbReference>
<keyword evidence="3" id="KW-0808">Transferase</keyword>
<feature type="transmembrane region" description="Helical" evidence="7">
    <location>
        <begin position="24"/>
        <end position="49"/>
    </location>
</feature>
<dbReference type="CDD" id="cd16017">
    <property type="entry name" value="LptA"/>
    <property type="match status" value="1"/>
</dbReference>
<dbReference type="RefSeq" id="WP_005028426.1">
    <property type="nucleotide sequence ID" value="NZ_KE150238.1"/>
</dbReference>
<protein>
    <recommendedName>
        <fullName evidence="8">Sulfatase N-terminal domain-containing protein</fullName>
    </recommendedName>
</protein>
<reference evidence="9 10" key="2">
    <citation type="submission" date="2013-04" db="EMBL/GenBank/DDBJ databases">
        <title>The Genome Sequence of Bilophila wadsworthia 3_1_6.</title>
        <authorList>
            <consortium name="The Broad Institute Genomics Platform"/>
            <person name="Earl A."/>
            <person name="Ward D."/>
            <person name="Feldgarden M."/>
            <person name="Gevers D."/>
            <person name="Sibley C."/>
            <person name="Strauss J."/>
            <person name="Allen-Vercoe E."/>
            <person name="Walker B."/>
            <person name="Young S."/>
            <person name="Zeng Q."/>
            <person name="Gargeya S."/>
            <person name="Fitzgerald M."/>
            <person name="Haas B."/>
            <person name="Abouelleil A."/>
            <person name="Allen A.W."/>
            <person name="Alvarado L."/>
            <person name="Arachchi H.M."/>
            <person name="Berlin A.M."/>
            <person name="Chapman S.B."/>
            <person name="Gainer-Dewar J."/>
            <person name="Goldberg J."/>
            <person name="Griggs A."/>
            <person name="Gujja S."/>
            <person name="Hansen M."/>
            <person name="Howarth C."/>
            <person name="Imamovic A."/>
            <person name="Ireland A."/>
            <person name="Larimer J."/>
            <person name="McCowan C."/>
            <person name="Murphy C."/>
            <person name="Pearson M."/>
            <person name="Poon T.W."/>
            <person name="Priest M."/>
            <person name="Roberts A."/>
            <person name="Saif S."/>
            <person name="Shea T."/>
            <person name="Sisk P."/>
            <person name="Sykes S."/>
            <person name="Wortman J."/>
            <person name="Nusbaum C."/>
            <person name="Birren B."/>
        </authorList>
    </citation>
    <scope>NUCLEOTIDE SEQUENCE [LARGE SCALE GENOMIC DNA]</scope>
    <source>
        <strain evidence="9 10">3_1_6</strain>
    </source>
</reference>